<evidence type="ECO:0000313" key="1">
    <source>
        <dbReference type="EMBL" id="KAF5098228.1"/>
    </source>
</evidence>
<name>A0ACB6V525_9ASCO</name>
<dbReference type="Proteomes" id="UP000744676">
    <property type="component" value="Unassembled WGS sequence"/>
</dbReference>
<organism evidence="1 2">
    <name type="scientific">Geotrichum galactomycetum</name>
    <dbReference type="NCBI Taxonomy" id="27317"/>
    <lineage>
        <taxon>Eukaryota</taxon>
        <taxon>Fungi</taxon>
        <taxon>Dikarya</taxon>
        <taxon>Ascomycota</taxon>
        <taxon>Saccharomycotina</taxon>
        <taxon>Dipodascomycetes</taxon>
        <taxon>Dipodascales</taxon>
        <taxon>Dipodascaceae</taxon>
        <taxon>Geotrichum</taxon>
    </lineage>
</organism>
<dbReference type="EMBL" id="QVQA01000050">
    <property type="protein sequence ID" value="KAF5098228.1"/>
    <property type="molecule type" value="Genomic_DNA"/>
</dbReference>
<protein>
    <submittedName>
        <fullName evidence="1">Uncharacterized protein</fullName>
    </submittedName>
</protein>
<accession>A0ACB6V525</accession>
<reference evidence="1 2" key="1">
    <citation type="journal article" date="2020" name="Front. Microbiol.">
        <title>Phenotypic and Genetic Characterization of the Cheese Ripening Yeast Geotrichum candidum.</title>
        <authorList>
            <person name="Perkins V."/>
            <person name="Vignola S."/>
            <person name="Lessard M.H."/>
            <person name="Plante P.L."/>
            <person name="Corbeil J."/>
            <person name="Dugat-Bony E."/>
            <person name="Frenette M."/>
            <person name="Labrie S."/>
        </authorList>
    </citation>
    <scope>NUCLEOTIDE SEQUENCE [LARGE SCALE GENOMIC DNA]</scope>
    <source>
        <strain evidence="1 2">LMA-1147</strain>
    </source>
</reference>
<sequence>MLSYAPTSSKSSTRVSSKSVASSRRNSVSSIMQPLLPNYSSSNPPAHTSGSSSGQRPTHRKSYSTTTYSPFDPYPPAPSSSASSLRRSSSVSSASSGSNKNSGVERVHRPVTRDMIQVVQAMAPNLTSAQIIYDLQRTGSVELTMRRYLAKGGRLPHPPGESRTSVRSSSAYNPDNFAPNTYTGFCNSLRKFRDENRRTSPRDL</sequence>
<keyword evidence="2" id="KW-1185">Reference proteome</keyword>
<proteinExistence type="predicted"/>
<comment type="caution">
    <text evidence="1">The sequence shown here is derived from an EMBL/GenBank/DDBJ whole genome shotgun (WGS) entry which is preliminary data.</text>
</comment>
<evidence type="ECO:0000313" key="2">
    <source>
        <dbReference type="Proteomes" id="UP000744676"/>
    </source>
</evidence>
<gene>
    <name evidence="1" type="ORF">D0Z00_002108</name>
</gene>